<dbReference type="SUPFAM" id="SSF55031">
    <property type="entry name" value="Bacterial exopeptidase dimerisation domain"/>
    <property type="match status" value="1"/>
</dbReference>
<evidence type="ECO:0000256" key="1">
    <source>
        <dbReference type="ARBA" id="ARBA00006153"/>
    </source>
</evidence>
<feature type="binding site" evidence="3">
    <location>
        <position position="139"/>
    </location>
    <ligand>
        <name>Mn(2+)</name>
        <dbReference type="ChEBI" id="CHEBI:29035"/>
        <label>2</label>
    </ligand>
</feature>
<dbReference type="STRING" id="1612202.SAMN05421734_1096"/>
<name>A0A1G6LMD0_9BACI</name>
<sequence length="389" mass="43448">MWEQLINDVDQHFEQLVETRRYLHQHPELSFKEYDTANYIASFYDQLDIPYQTNVGGNGVIARIKGHKPGKTIAFRADFDALPIHDQKTVDYRSQTEGVMHACGHDGHTSILLTFAKLLKSIEHELAGEIVLVHQHAEELPPGGAKSIIDSGALEDVDYVFGTHLWSGTPLGVVETAPEEFMAGADKFHVTIQGKGGHGAMPHETKDAVIIGAQLVDQLQQIVSRRLNPLDTAVVTIGKFQAGDTFNIIADQAQLSGTVRTFDPSVQDKIIDEMNAIISGVCTGYDVSFHLDYEKGYPPVVNHRAEAARALEAAEHIQEVKKAQWVKPSMTAEDFSYYLLEKPGAFFFTGAQIEDQFYPHHHPKFDFDERAMLIAVKTFLQITKSYQSK</sequence>
<dbReference type="OrthoDB" id="9776731at2"/>
<dbReference type="EMBL" id="FMYI01000009">
    <property type="protein sequence ID" value="SDC44304.1"/>
    <property type="molecule type" value="Genomic_DNA"/>
</dbReference>
<evidence type="ECO:0000313" key="5">
    <source>
        <dbReference type="EMBL" id="SDC44304.1"/>
    </source>
</evidence>
<dbReference type="Pfam" id="PF07687">
    <property type="entry name" value="M20_dimer"/>
    <property type="match status" value="1"/>
</dbReference>
<keyword evidence="2 5" id="KW-0378">Hydrolase</keyword>
<dbReference type="NCBIfam" id="TIGR01891">
    <property type="entry name" value="amidohydrolases"/>
    <property type="match status" value="1"/>
</dbReference>
<comment type="similarity">
    <text evidence="1">Belongs to the peptidase M20 family.</text>
</comment>
<feature type="binding site" evidence="3">
    <location>
        <position position="105"/>
    </location>
    <ligand>
        <name>Mn(2+)</name>
        <dbReference type="ChEBI" id="CHEBI:29035"/>
        <label>2</label>
    </ligand>
</feature>
<dbReference type="SUPFAM" id="SSF53187">
    <property type="entry name" value="Zn-dependent exopeptidases"/>
    <property type="match status" value="1"/>
</dbReference>
<dbReference type="InterPro" id="IPR002933">
    <property type="entry name" value="Peptidase_M20"/>
</dbReference>
<evidence type="ECO:0000256" key="3">
    <source>
        <dbReference type="PIRSR" id="PIRSR005962-1"/>
    </source>
</evidence>
<dbReference type="Proteomes" id="UP000242949">
    <property type="component" value="Unassembled WGS sequence"/>
</dbReference>
<comment type="cofactor">
    <cofactor evidence="3">
        <name>Mn(2+)</name>
        <dbReference type="ChEBI" id="CHEBI:29035"/>
    </cofactor>
    <text evidence="3">The Mn(2+) ion enhances activity.</text>
</comment>
<dbReference type="FunFam" id="3.30.70.360:FF:000014">
    <property type="entry name" value="N-acyl-L-amino acid amidohydrolase"/>
    <property type="match status" value="1"/>
</dbReference>
<feature type="binding site" evidence="3">
    <location>
        <position position="164"/>
    </location>
    <ligand>
        <name>Mn(2+)</name>
        <dbReference type="ChEBI" id="CHEBI:29035"/>
        <label>2</label>
    </ligand>
</feature>
<dbReference type="GO" id="GO:0046872">
    <property type="term" value="F:metal ion binding"/>
    <property type="evidence" value="ECO:0007669"/>
    <property type="project" value="UniProtKB-KW"/>
</dbReference>
<dbReference type="Gene3D" id="3.40.630.10">
    <property type="entry name" value="Zn peptidases"/>
    <property type="match status" value="1"/>
</dbReference>
<accession>A0A1G6LMD0</accession>
<dbReference type="InterPro" id="IPR036264">
    <property type="entry name" value="Bact_exopeptidase_dim_dom"/>
</dbReference>
<dbReference type="AlphaFoldDB" id="A0A1G6LMD0"/>
<proteinExistence type="inferred from homology"/>
<evidence type="ECO:0000313" key="6">
    <source>
        <dbReference type="Proteomes" id="UP000242949"/>
    </source>
</evidence>
<reference evidence="6" key="1">
    <citation type="submission" date="2016-09" db="EMBL/GenBank/DDBJ databases">
        <authorList>
            <person name="Varghese N."/>
            <person name="Submissions S."/>
        </authorList>
    </citation>
    <scope>NUCLEOTIDE SEQUENCE [LARGE SCALE GENOMIC DNA]</scope>
    <source>
        <strain evidence="6">S5</strain>
    </source>
</reference>
<dbReference type="PIRSF" id="PIRSF005962">
    <property type="entry name" value="Pept_M20D_amidohydro"/>
    <property type="match status" value="1"/>
</dbReference>
<evidence type="ECO:0000256" key="2">
    <source>
        <dbReference type="ARBA" id="ARBA00022801"/>
    </source>
</evidence>
<feature type="domain" description="Peptidase M20 dimerisation" evidence="4">
    <location>
        <begin position="184"/>
        <end position="279"/>
    </location>
</feature>
<gene>
    <name evidence="5" type="ORF">SAMN05421734_1096</name>
</gene>
<keyword evidence="6" id="KW-1185">Reference proteome</keyword>
<protein>
    <submittedName>
        <fullName evidence="5">Amidohydrolase</fullName>
    </submittedName>
</protein>
<organism evidence="5 6">
    <name type="scientific">Pelagirhabdus alkalitolerans</name>
    <dbReference type="NCBI Taxonomy" id="1612202"/>
    <lineage>
        <taxon>Bacteria</taxon>
        <taxon>Bacillati</taxon>
        <taxon>Bacillota</taxon>
        <taxon>Bacilli</taxon>
        <taxon>Bacillales</taxon>
        <taxon>Bacillaceae</taxon>
        <taxon>Pelagirhabdus</taxon>
    </lineage>
</organism>
<dbReference type="InterPro" id="IPR011650">
    <property type="entry name" value="Peptidase_M20_dimer"/>
</dbReference>
<evidence type="ECO:0000259" key="4">
    <source>
        <dbReference type="Pfam" id="PF07687"/>
    </source>
</evidence>
<dbReference type="PANTHER" id="PTHR11014">
    <property type="entry name" value="PEPTIDASE M20 FAMILY MEMBER"/>
    <property type="match status" value="1"/>
</dbReference>
<dbReference type="GO" id="GO:0016787">
    <property type="term" value="F:hydrolase activity"/>
    <property type="evidence" value="ECO:0007669"/>
    <property type="project" value="UniProtKB-KW"/>
</dbReference>
<dbReference type="InterPro" id="IPR017439">
    <property type="entry name" value="Amidohydrolase"/>
</dbReference>
<keyword evidence="3" id="KW-0464">Manganese</keyword>
<feature type="binding site" evidence="3">
    <location>
        <position position="103"/>
    </location>
    <ligand>
        <name>Mn(2+)</name>
        <dbReference type="ChEBI" id="CHEBI:29035"/>
        <label>2</label>
    </ligand>
</feature>
<dbReference type="Gene3D" id="3.30.70.360">
    <property type="match status" value="1"/>
</dbReference>
<dbReference type="PANTHER" id="PTHR11014:SF63">
    <property type="entry name" value="METALLOPEPTIDASE, PUTATIVE (AFU_ORTHOLOGUE AFUA_6G09600)-RELATED"/>
    <property type="match status" value="1"/>
</dbReference>
<feature type="binding site" evidence="3">
    <location>
        <position position="361"/>
    </location>
    <ligand>
        <name>Mn(2+)</name>
        <dbReference type="ChEBI" id="CHEBI:29035"/>
        <label>2</label>
    </ligand>
</feature>
<dbReference type="Pfam" id="PF01546">
    <property type="entry name" value="Peptidase_M20"/>
    <property type="match status" value="1"/>
</dbReference>
<keyword evidence="3" id="KW-0479">Metal-binding</keyword>
<dbReference type="RefSeq" id="WP_090796510.1">
    <property type="nucleotide sequence ID" value="NZ_FMYI01000009.1"/>
</dbReference>